<sequence>MMKRPLVKLMSFAILAGFTSCNLFSQKGTIMTQEFIFEQASFESCHASTIEQIPVG</sequence>
<organism evidence="1">
    <name type="scientific">marine sediment metagenome</name>
    <dbReference type="NCBI Taxonomy" id="412755"/>
    <lineage>
        <taxon>unclassified sequences</taxon>
        <taxon>metagenomes</taxon>
        <taxon>ecological metagenomes</taxon>
    </lineage>
</organism>
<dbReference type="AlphaFoldDB" id="X1GS82"/>
<dbReference type="EMBL" id="BARU01020071">
    <property type="protein sequence ID" value="GAH60007.1"/>
    <property type="molecule type" value="Genomic_DNA"/>
</dbReference>
<protein>
    <submittedName>
        <fullName evidence="1">Uncharacterized protein</fullName>
    </submittedName>
</protein>
<evidence type="ECO:0000313" key="1">
    <source>
        <dbReference type="EMBL" id="GAH60007.1"/>
    </source>
</evidence>
<accession>X1GS82</accession>
<reference evidence="1" key="1">
    <citation type="journal article" date="2014" name="Front. Microbiol.">
        <title>High frequency of phylogenetically diverse reductive dehalogenase-homologous genes in deep subseafloor sedimentary metagenomes.</title>
        <authorList>
            <person name="Kawai M."/>
            <person name="Futagami T."/>
            <person name="Toyoda A."/>
            <person name="Takaki Y."/>
            <person name="Nishi S."/>
            <person name="Hori S."/>
            <person name="Arai W."/>
            <person name="Tsubouchi T."/>
            <person name="Morono Y."/>
            <person name="Uchiyama I."/>
            <person name="Ito T."/>
            <person name="Fujiyama A."/>
            <person name="Inagaki F."/>
            <person name="Takami H."/>
        </authorList>
    </citation>
    <scope>NUCLEOTIDE SEQUENCE</scope>
    <source>
        <strain evidence="1">Expedition CK06-06</strain>
    </source>
</reference>
<dbReference type="PROSITE" id="PS51257">
    <property type="entry name" value="PROKAR_LIPOPROTEIN"/>
    <property type="match status" value="1"/>
</dbReference>
<gene>
    <name evidence="1" type="ORF">S03H2_32996</name>
</gene>
<comment type="caution">
    <text evidence="1">The sequence shown here is derived from an EMBL/GenBank/DDBJ whole genome shotgun (WGS) entry which is preliminary data.</text>
</comment>
<name>X1GS82_9ZZZZ</name>
<proteinExistence type="predicted"/>